<evidence type="ECO:0000256" key="6">
    <source>
        <dbReference type="SAM" id="Phobius"/>
    </source>
</evidence>
<feature type="domain" description="VTT" evidence="7">
    <location>
        <begin position="36"/>
        <end position="169"/>
    </location>
</feature>
<dbReference type="PANTHER" id="PTHR42709">
    <property type="entry name" value="ALKALINE PHOSPHATASE LIKE PROTEIN"/>
    <property type="match status" value="1"/>
</dbReference>
<keyword evidence="5 6" id="KW-0472">Membrane</keyword>
<feature type="transmembrane region" description="Helical" evidence="6">
    <location>
        <begin position="184"/>
        <end position="203"/>
    </location>
</feature>
<reference evidence="8" key="2">
    <citation type="journal article" date="2014" name="ISME J.">
        <title>Microbial stratification in low pH oxic and suboxic macroscopic growths along an acid mine drainage.</title>
        <authorList>
            <person name="Mendez-Garcia C."/>
            <person name="Mesa V."/>
            <person name="Sprenger R.R."/>
            <person name="Richter M."/>
            <person name="Diez M.S."/>
            <person name="Solano J."/>
            <person name="Bargiela R."/>
            <person name="Golyshina O.V."/>
            <person name="Manteca A."/>
            <person name="Ramos J.L."/>
            <person name="Gallego J.R."/>
            <person name="Llorente I."/>
            <person name="Martins Dos Santos V.A."/>
            <person name="Jensen O.N."/>
            <person name="Pelaez A.I."/>
            <person name="Sanchez J."/>
            <person name="Ferrer M."/>
        </authorList>
    </citation>
    <scope>NUCLEOTIDE SEQUENCE</scope>
</reference>
<keyword evidence="2" id="KW-1003">Cell membrane</keyword>
<feature type="transmembrane region" description="Helical" evidence="6">
    <location>
        <begin position="149"/>
        <end position="169"/>
    </location>
</feature>
<proteinExistence type="predicted"/>
<comment type="subcellular location">
    <subcellularLocation>
        <location evidence="1">Cell membrane</location>
        <topology evidence="1">Multi-pass membrane protein</topology>
    </subcellularLocation>
</comment>
<evidence type="ECO:0000256" key="2">
    <source>
        <dbReference type="ARBA" id="ARBA00022475"/>
    </source>
</evidence>
<dbReference type="Pfam" id="PF09335">
    <property type="entry name" value="VTT_dom"/>
    <property type="match status" value="1"/>
</dbReference>
<dbReference type="InterPro" id="IPR051311">
    <property type="entry name" value="DedA_domain"/>
</dbReference>
<dbReference type="InterPro" id="IPR032816">
    <property type="entry name" value="VTT_dom"/>
</dbReference>
<feature type="transmembrane region" description="Helical" evidence="6">
    <location>
        <begin position="62"/>
        <end position="84"/>
    </location>
</feature>
<protein>
    <submittedName>
        <fullName evidence="8">SNARE associated protein</fullName>
    </submittedName>
</protein>
<evidence type="ECO:0000313" key="8">
    <source>
        <dbReference type="EMBL" id="EQD78559.1"/>
    </source>
</evidence>
<reference evidence="8" key="1">
    <citation type="submission" date="2013-08" db="EMBL/GenBank/DDBJ databases">
        <authorList>
            <person name="Mendez C."/>
            <person name="Richter M."/>
            <person name="Ferrer M."/>
            <person name="Sanchez J."/>
        </authorList>
    </citation>
    <scope>NUCLEOTIDE SEQUENCE</scope>
</reference>
<organism evidence="8">
    <name type="scientific">mine drainage metagenome</name>
    <dbReference type="NCBI Taxonomy" id="410659"/>
    <lineage>
        <taxon>unclassified sequences</taxon>
        <taxon>metagenomes</taxon>
        <taxon>ecological metagenomes</taxon>
    </lineage>
</organism>
<evidence type="ECO:0000259" key="7">
    <source>
        <dbReference type="Pfam" id="PF09335"/>
    </source>
</evidence>
<name>T1DAV1_9ZZZZ</name>
<gene>
    <name evidence="8" type="ORF">B1B_00656</name>
</gene>
<evidence type="ECO:0000256" key="5">
    <source>
        <dbReference type="ARBA" id="ARBA00023136"/>
    </source>
</evidence>
<keyword evidence="4 6" id="KW-1133">Transmembrane helix</keyword>
<keyword evidence="3 6" id="KW-0812">Transmembrane</keyword>
<dbReference type="GO" id="GO:0005886">
    <property type="term" value="C:plasma membrane"/>
    <property type="evidence" value="ECO:0007669"/>
    <property type="project" value="UniProtKB-SubCell"/>
</dbReference>
<dbReference type="EMBL" id="AUZY01000490">
    <property type="protein sequence ID" value="EQD78559.1"/>
    <property type="molecule type" value="Genomic_DNA"/>
</dbReference>
<evidence type="ECO:0000256" key="1">
    <source>
        <dbReference type="ARBA" id="ARBA00004651"/>
    </source>
</evidence>
<accession>T1DAV1</accession>
<dbReference type="AlphaFoldDB" id="T1DAV1"/>
<evidence type="ECO:0000256" key="3">
    <source>
        <dbReference type="ARBA" id="ARBA00022692"/>
    </source>
</evidence>
<comment type="caution">
    <text evidence="8">The sequence shown here is derived from an EMBL/GenBank/DDBJ whole genome shotgun (WGS) entry which is preliminary data.</text>
</comment>
<sequence length="215" mass="23717">MTIVAYVVALITSVILKVQYPGIFVLMMLEGLLLPIPSEVVMVFGGFMLYENELPPYSLGPAFVILLIVGTVGNLIGALLAYLIGDKGGEEFVKLYGKKVGISEKTIGKVNLWFRKYGEFSVFLTRLIPIFRTFISLPAGLGRMRVSKFVLFTVIGMAIWDTVLIYVGYRLGPAWNDIIGISDYYTYAAGAAAVIVLILVYYFSRKSAAKNRSVS</sequence>
<dbReference type="PANTHER" id="PTHR42709:SF6">
    <property type="entry name" value="UNDECAPRENYL PHOSPHATE TRANSPORTER A"/>
    <property type="match status" value="1"/>
</dbReference>
<evidence type="ECO:0000256" key="4">
    <source>
        <dbReference type="ARBA" id="ARBA00022989"/>
    </source>
</evidence>